<dbReference type="Gene3D" id="3.40.50.300">
    <property type="entry name" value="P-loop containing nucleotide triphosphate hydrolases"/>
    <property type="match status" value="1"/>
</dbReference>
<dbReference type="InterPro" id="IPR027417">
    <property type="entry name" value="P-loop_NTPase"/>
</dbReference>
<comment type="similarity">
    <text evidence="1">Belongs to the ABC transporter superfamily.</text>
</comment>
<evidence type="ECO:0000256" key="4">
    <source>
        <dbReference type="ARBA" id="ARBA00022840"/>
    </source>
</evidence>
<dbReference type="PANTHER" id="PTHR46743">
    <property type="entry name" value="TEICHOIC ACIDS EXPORT ATP-BINDING PROTEIN TAGH"/>
    <property type="match status" value="1"/>
</dbReference>
<reference evidence="6 7" key="1">
    <citation type="submission" date="2023-07" db="EMBL/GenBank/DDBJ databases">
        <title>Genomic Encyclopedia of Type Strains, Phase IV (KMG-IV): sequencing the most valuable type-strain genomes for metagenomic binning, comparative biology and taxonomic classification.</title>
        <authorList>
            <person name="Goeker M."/>
        </authorList>
    </citation>
    <scope>NUCLEOTIDE SEQUENCE [LARGE SCALE GENOMIC DNA]</scope>
    <source>
        <strain evidence="6 7">DSM 16980</strain>
    </source>
</reference>
<evidence type="ECO:0000256" key="3">
    <source>
        <dbReference type="ARBA" id="ARBA00022741"/>
    </source>
</evidence>
<name>A0ABT9YBJ5_9FIRM</name>
<dbReference type="InterPro" id="IPR003593">
    <property type="entry name" value="AAA+_ATPase"/>
</dbReference>
<feature type="domain" description="ABC transporter" evidence="5">
    <location>
        <begin position="8"/>
        <end position="252"/>
    </location>
</feature>
<keyword evidence="4 6" id="KW-0067">ATP-binding</keyword>
<dbReference type="Pfam" id="PF00005">
    <property type="entry name" value="ABC_tran"/>
    <property type="match status" value="1"/>
</dbReference>
<dbReference type="Proteomes" id="UP001239167">
    <property type="component" value="Unassembled WGS sequence"/>
</dbReference>
<dbReference type="InterPro" id="IPR050683">
    <property type="entry name" value="Bact_Polysacc_Export_ATP-bd"/>
</dbReference>
<evidence type="ECO:0000256" key="1">
    <source>
        <dbReference type="ARBA" id="ARBA00005417"/>
    </source>
</evidence>
<dbReference type="SMART" id="SM00382">
    <property type="entry name" value="AAA"/>
    <property type="match status" value="1"/>
</dbReference>
<protein>
    <submittedName>
        <fullName evidence="6">Lipopolysaccharide transport system ATP-binding protein</fullName>
    </submittedName>
</protein>
<proteinExistence type="inferred from homology"/>
<keyword evidence="7" id="KW-1185">Reference proteome</keyword>
<sequence>MFKDDIAIEFVNVTKKYIINNAFQQGIKGFILNMLKPSYHRSNIYTAITDMNFCVKKGESFGLIGKNGAGKSTTLGLIARVLYPTVGKITVNGRVAPLLELGAGFHTDLTGRENAMINGVLLGLTIDEVKEKMDKIINFSGLGHFIDLPVRTYSTGMLVRLGFSVAINTNPDILLVDEVLAVGDAEFQEKCINAMQNFKKQGVTIVFVSHALKAAEIICDRIAYIDNHKIIGIGTPHEMMEIYMKEHGNYSSNKEDKRDA</sequence>
<gene>
    <name evidence="6" type="ORF">J2S01_002932</name>
</gene>
<comment type="caution">
    <text evidence="6">The sequence shown here is derived from an EMBL/GenBank/DDBJ whole genome shotgun (WGS) entry which is preliminary data.</text>
</comment>
<dbReference type="CDD" id="cd03220">
    <property type="entry name" value="ABC_KpsT_Wzt"/>
    <property type="match status" value="1"/>
</dbReference>
<dbReference type="SUPFAM" id="SSF52540">
    <property type="entry name" value="P-loop containing nucleoside triphosphate hydrolases"/>
    <property type="match status" value="1"/>
</dbReference>
<dbReference type="PANTHER" id="PTHR46743:SF2">
    <property type="entry name" value="TEICHOIC ACIDS EXPORT ATP-BINDING PROTEIN TAGH"/>
    <property type="match status" value="1"/>
</dbReference>
<evidence type="ECO:0000313" key="7">
    <source>
        <dbReference type="Proteomes" id="UP001239167"/>
    </source>
</evidence>
<dbReference type="RefSeq" id="WP_307225399.1">
    <property type="nucleotide sequence ID" value="NZ_CP116940.1"/>
</dbReference>
<evidence type="ECO:0000259" key="5">
    <source>
        <dbReference type="PROSITE" id="PS50893"/>
    </source>
</evidence>
<evidence type="ECO:0000256" key="2">
    <source>
        <dbReference type="ARBA" id="ARBA00022448"/>
    </source>
</evidence>
<evidence type="ECO:0000313" key="6">
    <source>
        <dbReference type="EMBL" id="MDQ0205187.1"/>
    </source>
</evidence>
<accession>A0ABT9YBJ5</accession>
<dbReference type="InterPro" id="IPR003439">
    <property type="entry name" value="ABC_transporter-like_ATP-bd"/>
</dbReference>
<dbReference type="InterPro" id="IPR015860">
    <property type="entry name" value="ABC_transpr_TagH-like"/>
</dbReference>
<dbReference type="PROSITE" id="PS50893">
    <property type="entry name" value="ABC_TRANSPORTER_2"/>
    <property type="match status" value="1"/>
</dbReference>
<organism evidence="6 7">
    <name type="scientific">Pectinatus haikarae</name>
    <dbReference type="NCBI Taxonomy" id="349096"/>
    <lineage>
        <taxon>Bacteria</taxon>
        <taxon>Bacillati</taxon>
        <taxon>Bacillota</taxon>
        <taxon>Negativicutes</taxon>
        <taxon>Selenomonadales</taxon>
        <taxon>Selenomonadaceae</taxon>
        <taxon>Pectinatus</taxon>
    </lineage>
</organism>
<keyword evidence="2" id="KW-0813">Transport</keyword>
<keyword evidence="3" id="KW-0547">Nucleotide-binding</keyword>
<dbReference type="EMBL" id="JAUSUE010000033">
    <property type="protein sequence ID" value="MDQ0205187.1"/>
    <property type="molecule type" value="Genomic_DNA"/>
</dbReference>
<dbReference type="GO" id="GO:0005524">
    <property type="term" value="F:ATP binding"/>
    <property type="evidence" value="ECO:0007669"/>
    <property type="project" value="UniProtKB-KW"/>
</dbReference>